<dbReference type="InterPro" id="IPR013595">
    <property type="entry name" value="Pept_S33_TAP-like_C"/>
</dbReference>
<feature type="signal peptide" evidence="3">
    <location>
        <begin position="1"/>
        <end position="19"/>
    </location>
</feature>
<dbReference type="Proteomes" id="UP000800041">
    <property type="component" value="Unassembled WGS sequence"/>
</dbReference>
<dbReference type="Pfam" id="PF08386">
    <property type="entry name" value="Abhydrolase_4"/>
    <property type="match status" value="1"/>
</dbReference>
<sequence>MRLINFFPTLLLAVERASSLELGHAHRARSGSIQWSPCLAELNGTVPMQCGNLSVPLDYTRTLSNASFVLDVFRTPATKQPSRGSIFLNFGGPGADGRADLSAFAPQLLAATGSEFDLVSWVPRGTGVNTSLELTCFGSDLERVFALAYTFPITSGNASNAAPGAIWADSTIFSDNCLSTLNRTGGFVGTAFAVRDMMSILDALGEDGMLRYWGISYGTALGSTAISMFPEKVDKVILDGVVNPHEYYHNYEPESLTDADKVFSGFCHGCVNNPTNCVLARNQTGDELEEEIYAYLEDLKFNPIPISYPGGGMVVDYSLLKTTIYNRMYYPFLWPLLAADLNSFITGNLTAIAEFYTTFLSTPATGAPDALPGIKCSDKIARATSREDPLLVEGLQGRYKSRIGGDVADTTIVRCATWRMDAVEQYTGDFHVQTKNPVLLIGNTADPVTPLVSAHNASAGFEGSVVLQQDSFGHTSWIQASLCTARATRAYFINGTLPAPGTICPIDATLFSGLQGWEEVIPVLLSEEN</sequence>
<dbReference type="Gene3D" id="3.40.50.1820">
    <property type="entry name" value="alpha/beta hydrolase"/>
    <property type="match status" value="1"/>
</dbReference>
<reference evidence="5" key="1">
    <citation type="journal article" date="2020" name="Stud. Mycol.">
        <title>101 Dothideomycetes genomes: a test case for predicting lifestyles and emergence of pathogens.</title>
        <authorList>
            <person name="Haridas S."/>
            <person name="Albert R."/>
            <person name="Binder M."/>
            <person name="Bloem J."/>
            <person name="Labutti K."/>
            <person name="Salamov A."/>
            <person name="Andreopoulos B."/>
            <person name="Baker S."/>
            <person name="Barry K."/>
            <person name="Bills G."/>
            <person name="Bluhm B."/>
            <person name="Cannon C."/>
            <person name="Castanera R."/>
            <person name="Culley D."/>
            <person name="Daum C."/>
            <person name="Ezra D."/>
            <person name="Gonzalez J."/>
            <person name="Henrissat B."/>
            <person name="Kuo A."/>
            <person name="Liang C."/>
            <person name="Lipzen A."/>
            <person name="Lutzoni F."/>
            <person name="Magnuson J."/>
            <person name="Mondo S."/>
            <person name="Nolan M."/>
            <person name="Ohm R."/>
            <person name="Pangilinan J."/>
            <person name="Park H.-J."/>
            <person name="Ramirez L."/>
            <person name="Alfaro M."/>
            <person name="Sun H."/>
            <person name="Tritt A."/>
            <person name="Yoshinaga Y."/>
            <person name="Zwiers L.-H."/>
            <person name="Turgeon B."/>
            <person name="Goodwin S."/>
            <person name="Spatafora J."/>
            <person name="Crous P."/>
            <person name="Grigoriev I."/>
        </authorList>
    </citation>
    <scope>NUCLEOTIDE SEQUENCE</scope>
    <source>
        <strain evidence="5">CBS 113979</strain>
    </source>
</reference>
<dbReference type="AlphaFoldDB" id="A0A6G1GJ65"/>
<keyword evidence="3" id="KW-0732">Signal</keyword>
<dbReference type="GO" id="GO:0016787">
    <property type="term" value="F:hydrolase activity"/>
    <property type="evidence" value="ECO:0007669"/>
    <property type="project" value="UniProtKB-KW"/>
</dbReference>
<evidence type="ECO:0000256" key="2">
    <source>
        <dbReference type="ARBA" id="ARBA00022801"/>
    </source>
</evidence>
<organism evidence="5 6">
    <name type="scientific">Aulographum hederae CBS 113979</name>
    <dbReference type="NCBI Taxonomy" id="1176131"/>
    <lineage>
        <taxon>Eukaryota</taxon>
        <taxon>Fungi</taxon>
        <taxon>Dikarya</taxon>
        <taxon>Ascomycota</taxon>
        <taxon>Pezizomycotina</taxon>
        <taxon>Dothideomycetes</taxon>
        <taxon>Pleosporomycetidae</taxon>
        <taxon>Aulographales</taxon>
        <taxon>Aulographaceae</taxon>
    </lineage>
</organism>
<evidence type="ECO:0000313" key="6">
    <source>
        <dbReference type="Proteomes" id="UP000800041"/>
    </source>
</evidence>
<dbReference type="PANTHER" id="PTHR43248:SF25">
    <property type="entry name" value="AB HYDROLASE-1 DOMAIN-CONTAINING PROTEIN-RELATED"/>
    <property type="match status" value="1"/>
</dbReference>
<dbReference type="EMBL" id="ML977213">
    <property type="protein sequence ID" value="KAF1980951.1"/>
    <property type="molecule type" value="Genomic_DNA"/>
</dbReference>
<gene>
    <name evidence="5" type="ORF">K402DRAFT_425805</name>
</gene>
<name>A0A6G1GJ65_9PEZI</name>
<protein>
    <recommendedName>
        <fullName evidence="4">Peptidase S33 tripeptidyl aminopeptidase-like C-terminal domain-containing protein</fullName>
    </recommendedName>
</protein>
<feature type="chain" id="PRO_5026147814" description="Peptidase S33 tripeptidyl aminopeptidase-like C-terminal domain-containing protein" evidence="3">
    <location>
        <begin position="20"/>
        <end position="529"/>
    </location>
</feature>
<evidence type="ECO:0000256" key="1">
    <source>
        <dbReference type="ARBA" id="ARBA00010088"/>
    </source>
</evidence>
<proteinExistence type="inferred from homology"/>
<evidence type="ECO:0000259" key="4">
    <source>
        <dbReference type="Pfam" id="PF08386"/>
    </source>
</evidence>
<keyword evidence="6" id="KW-1185">Reference proteome</keyword>
<evidence type="ECO:0000313" key="5">
    <source>
        <dbReference type="EMBL" id="KAF1980951.1"/>
    </source>
</evidence>
<dbReference type="SUPFAM" id="SSF53474">
    <property type="entry name" value="alpha/beta-Hydrolases"/>
    <property type="match status" value="1"/>
</dbReference>
<keyword evidence="2" id="KW-0378">Hydrolase</keyword>
<dbReference type="OrthoDB" id="425534at2759"/>
<evidence type="ECO:0000256" key="3">
    <source>
        <dbReference type="SAM" id="SignalP"/>
    </source>
</evidence>
<dbReference type="InterPro" id="IPR051601">
    <property type="entry name" value="Serine_prot/Carboxylest_S33"/>
</dbReference>
<comment type="similarity">
    <text evidence="1">Belongs to the peptidase S33 family.</text>
</comment>
<accession>A0A6G1GJ65</accession>
<dbReference type="PANTHER" id="PTHR43248">
    <property type="entry name" value="2-SUCCINYL-6-HYDROXY-2,4-CYCLOHEXADIENE-1-CARBOXYLATE SYNTHASE"/>
    <property type="match status" value="1"/>
</dbReference>
<feature type="domain" description="Peptidase S33 tripeptidyl aminopeptidase-like C-terminal" evidence="4">
    <location>
        <begin position="406"/>
        <end position="504"/>
    </location>
</feature>
<dbReference type="InterPro" id="IPR029058">
    <property type="entry name" value="AB_hydrolase_fold"/>
</dbReference>